<dbReference type="EMBL" id="JDRX01000006">
    <property type="protein sequence ID" value="KGN02645.1"/>
    <property type="molecule type" value="Genomic_DNA"/>
</dbReference>
<proteinExistence type="predicted"/>
<evidence type="ECO:0000256" key="1">
    <source>
        <dbReference type="SAM" id="Coils"/>
    </source>
</evidence>
<dbReference type="Proteomes" id="UP000030016">
    <property type="component" value="Unassembled WGS sequence"/>
</dbReference>
<reference evidence="2 3" key="1">
    <citation type="submission" date="2014-01" db="EMBL/GenBank/DDBJ databases">
        <title>Plasmidome dynamics in the species complex Clostridium novyi sensu lato converts strains of independent lineages into distinctly different pathogens.</title>
        <authorList>
            <person name="Skarin H."/>
            <person name="Segerman B."/>
        </authorList>
    </citation>
    <scope>NUCLEOTIDE SEQUENCE [LARGE SCALE GENOMIC DNA]</scope>
    <source>
        <strain evidence="2 3">4570</strain>
    </source>
</reference>
<sequence>MKKWKNFFLANTMCSNEIKNNAIEHILERIDNNEKLILKNISKLIENWTLIDYESKFDEYSKKYPVYLLQLEYLKKHKNKVEIENGIALDMIFNYYNLRKQSLEEYNENQSKEGRNLSKEIQKKYMESISENNQLKNKIKELTNKNAKYEKNFLKKNKEYELIEGEARQLKLNLKDALLDSKNNNLKYKKVEEENLYLKLKNEELEEQLKQINDYFDCEYLYNQNEDINYKFSIINSSNTKLVEKIFPEVLFINANELNYDTLKKISRYTDNIYIQRSGILSSKINYIESWAKENDINTKIIMPTNEKEMIEEIVKIKIYNFWGDYNAN</sequence>
<accession>A0AA88ZP86</accession>
<evidence type="ECO:0000313" key="2">
    <source>
        <dbReference type="EMBL" id="KGN02645.1"/>
    </source>
</evidence>
<evidence type="ECO:0000313" key="3">
    <source>
        <dbReference type="Proteomes" id="UP000030016"/>
    </source>
</evidence>
<comment type="caution">
    <text evidence="2">The sequence shown here is derived from an EMBL/GenBank/DDBJ whole genome shotgun (WGS) entry which is preliminary data.</text>
</comment>
<gene>
    <name evidence="2" type="ORF">Z969_03920</name>
</gene>
<keyword evidence="1" id="KW-0175">Coiled coil</keyword>
<protein>
    <submittedName>
        <fullName evidence="2">Uncharacterized protein</fullName>
    </submittedName>
</protein>
<feature type="coiled-coil region" evidence="1">
    <location>
        <begin position="118"/>
        <end position="208"/>
    </location>
</feature>
<organism evidence="2 3">
    <name type="scientific">Clostridium novyi A str. 4570</name>
    <dbReference type="NCBI Taxonomy" id="1444290"/>
    <lineage>
        <taxon>Bacteria</taxon>
        <taxon>Bacillati</taxon>
        <taxon>Bacillota</taxon>
        <taxon>Clostridia</taxon>
        <taxon>Eubacteriales</taxon>
        <taxon>Clostridiaceae</taxon>
        <taxon>Clostridium</taxon>
    </lineage>
</organism>
<name>A0AA88ZP86_CLONO</name>
<dbReference type="AlphaFoldDB" id="A0AA88ZP86"/>